<evidence type="ECO:0000313" key="3">
    <source>
        <dbReference type="Proteomes" id="UP000053144"/>
    </source>
</evidence>
<feature type="region of interest" description="Disordered" evidence="1">
    <location>
        <begin position="93"/>
        <end position="156"/>
    </location>
</feature>
<proteinExistence type="predicted"/>
<evidence type="ECO:0000256" key="1">
    <source>
        <dbReference type="SAM" id="MobiDB-lite"/>
    </source>
</evidence>
<evidence type="ECO:0000313" key="2">
    <source>
        <dbReference type="EMBL" id="KOM40999.1"/>
    </source>
</evidence>
<feature type="compositionally biased region" description="Basic and acidic residues" evidence="1">
    <location>
        <begin position="106"/>
        <end position="121"/>
    </location>
</feature>
<dbReference type="AlphaFoldDB" id="A0A0L9UEP1"/>
<dbReference type="EMBL" id="CM003374">
    <property type="protein sequence ID" value="KOM40999.1"/>
    <property type="molecule type" value="Genomic_DNA"/>
</dbReference>
<dbReference type="Gramene" id="KOM40999">
    <property type="protein sequence ID" value="KOM40999"/>
    <property type="gene ID" value="LR48_Vigan04g119700"/>
</dbReference>
<dbReference type="Proteomes" id="UP000053144">
    <property type="component" value="Chromosome 4"/>
</dbReference>
<feature type="compositionally biased region" description="Polar residues" evidence="1">
    <location>
        <begin position="138"/>
        <end position="156"/>
    </location>
</feature>
<organism evidence="2 3">
    <name type="scientific">Phaseolus angularis</name>
    <name type="common">Azuki bean</name>
    <name type="synonym">Vigna angularis</name>
    <dbReference type="NCBI Taxonomy" id="3914"/>
    <lineage>
        <taxon>Eukaryota</taxon>
        <taxon>Viridiplantae</taxon>
        <taxon>Streptophyta</taxon>
        <taxon>Embryophyta</taxon>
        <taxon>Tracheophyta</taxon>
        <taxon>Spermatophyta</taxon>
        <taxon>Magnoliopsida</taxon>
        <taxon>eudicotyledons</taxon>
        <taxon>Gunneridae</taxon>
        <taxon>Pentapetalae</taxon>
        <taxon>rosids</taxon>
        <taxon>fabids</taxon>
        <taxon>Fabales</taxon>
        <taxon>Fabaceae</taxon>
        <taxon>Papilionoideae</taxon>
        <taxon>50 kb inversion clade</taxon>
        <taxon>NPAAA clade</taxon>
        <taxon>indigoferoid/millettioid clade</taxon>
        <taxon>Phaseoleae</taxon>
        <taxon>Vigna</taxon>
    </lineage>
</organism>
<name>A0A0L9UEP1_PHAAN</name>
<sequence>MEKHKVQPRKPIGGAATFFLGVSRPEFGSSRPKGKKQRTWRLQLLIHLFIQRKHTAYHTSTLTVQLAKAGEATLRRCFTKARCPKKTATRINAAHVQQAQKKGSTRPREKEARCWLDREARTASPTGVCLERMGGAHGSTQQQGETGSNVQQQHSR</sequence>
<accession>A0A0L9UEP1</accession>
<reference evidence="3" key="1">
    <citation type="journal article" date="2015" name="Proc. Natl. Acad. Sci. U.S.A.">
        <title>Genome sequencing of adzuki bean (Vigna angularis) provides insight into high starch and low fat accumulation and domestication.</title>
        <authorList>
            <person name="Yang K."/>
            <person name="Tian Z."/>
            <person name="Chen C."/>
            <person name="Luo L."/>
            <person name="Zhao B."/>
            <person name="Wang Z."/>
            <person name="Yu L."/>
            <person name="Li Y."/>
            <person name="Sun Y."/>
            <person name="Li W."/>
            <person name="Chen Y."/>
            <person name="Li Y."/>
            <person name="Zhang Y."/>
            <person name="Ai D."/>
            <person name="Zhao J."/>
            <person name="Shang C."/>
            <person name="Ma Y."/>
            <person name="Wu B."/>
            <person name="Wang M."/>
            <person name="Gao L."/>
            <person name="Sun D."/>
            <person name="Zhang P."/>
            <person name="Guo F."/>
            <person name="Wang W."/>
            <person name="Li Y."/>
            <person name="Wang J."/>
            <person name="Varshney R.K."/>
            <person name="Wang J."/>
            <person name="Ling H.Q."/>
            <person name="Wan P."/>
        </authorList>
    </citation>
    <scope>NUCLEOTIDE SEQUENCE</scope>
    <source>
        <strain evidence="3">cv. Jingnong 6</strain>
    </source>
</reference>
<protein>
    <submittedName>
        <fullName evidence="2">Uncharacterized protein</fullName>
    </submittedName>
</protein>
<gene>
    <name evidence="2" type="ORF">LR48_Vigan04g119700</name>
</gene>